<dbReference type="Pfam" id="PF24681">
    <property type="entry name" value="Kelch_KLHDC2_KLHL20_DRC7"/>
    <property type="match status" value="1"/>
</dbReference>
<evidence type="ECO:0000256" key="1">
    <source>
        <dbReference type="SAM" id="MobiDB-lite"/>
    </source>
</evidence>
<keyword evidence="3" id="KW-1185">Reference proteome</keyword>
<sequence>MGHGPPCDLPPSPFLRSLLRPNLRAQAQAKAKAKAKGGGKGKSGKGKCVQEESFTDFQVDDWRHLPLDPAEAVGAPKGIQGHCVVSHDARLWCIGGARPDTSSPQISLLLFDLHRRCWSDMTPKPAESAPSWRWGHSSVVVPAQYPPQPGTRENLLLLCGGFDKETNMNDVWYFCPQNGQFFQPRVGMDSVPVVGAYHSLAYDSATDEAYLFGGQKCVQGKYEFYDTLLKCGLNCGSWLIVHTRGARPPERGQHSCAISNRVLVLHGGSNRYKLLRDVWTLKLDASTPHWSEVKIFGPSLWVGKKQKAVPYQIAPCRPFLEASGDGILVLGRGKPSKEDHPGDLSLWALSLQRRRWRRVPVEMPPAWAGNFAASFHEGGVGNVLLVLGGERMGSSPVAGTGSPLCDGELWSIDLAARPSKLLLLTLQKLLRSGSVRFSEDVLRTGIFDRSGSPLQQASKVYVPYCTSDAYMGDGAFGPWQFRGARIVRAVLKDLRTRGLRPGSRLIFGGGSAGSRGAMVLLDEVTKMLPGIQVHGFLDSPYWIDIPSSAANFSGFQHQTRDVLTNFNAWSVVSQTCYAQYRSEEAWKCLFGQYRMAFVRTPYLLIASQFDSWQLSHLVHGYSGIQDQPAFTPTEVAYTEKFAAQTRSGLDELAEAVPSGSYIYSAACYNHHISEKGIFFTSATSSGFTESEALAAIWRGHGDAIDRCDGFNCSIGCGPGTAIVI</sequence>
<organism evidence="2 3">
    <name type="scientific">Symbiodinium necroappetens</name>
    <dbReference type="NCBI Taxonomy" id="1628268"/>
    <lineage>
        <taxon>Eukaryota</taxon>
        <taxon>Sar</taxon>
        <taxon>Alveolata</taxon>
        <taxon>Dinophyceae</taxon>
        <taxon>Suessiales</taxon>
        <taxon>Symbiodiniaceae</taxon>
        <taxon>Symbiodinium</taxon>
    </lineage>
</organism>
<accession>A0A812K786</accession>
<dbReference type="Proteomes" id="UP000601435">
    <property type="component" value="Unassembled WGS sequence"/>
</dbReference>
<evidence type="ECO:0000313" key="3">
    <source>
        <dbReference type="Proteomes" id="UP000601435"/>
    </source>
</evidence>
<dbReference type="EMBL" id="CAJNJA010007242">
    <property type="protein sequence ID" value="CAE7222166.1"/>
    <property type="molecule type" value="Genomic_DNA"/>
</dbReference>
<proteinExistence type="predicted"/>
<dbReference type="InterPro" id="IPR004963">
    <property type="entry name" value="PAE/NOTUM"/>
</dbReference>
<dbReference type="PANTHER" id="PTHR21562">
    <property type="entry name" value="NOTUM-RELATED"/>
    <property type="match status" value="1"/>
</dbReference>
<protein>
    <submittedName>
        <fullName evidence="2">Notum2 protein</fullName>
    </submittedName>
</protein>
<name>A0A812K786_9DINO</name>
<dbReference type="AlphaFoldDB" id="A0A812K786"/>
<dbReference type="OrthoDB" id="10251809at2759"/>
<dbReference type="Gene3D" id="2.120.10.80">
    <property type="entry name" value="Kelch-type beta propeller"/>
    <property type="match status" value="2"/>
</dbReference>
<feature type="compositionally biased region" description="Basic residues" evidence="1">
    <location>
        <begin position="31"/>
        <end position="45"/>
    </location>
</feature>
<evidence type="ECO:0000313" key="2">
    <source>
        <dbReference type="EMBL" id="CAE7222166.1"/>
    </source>
</evidence>
<reference evidence="2" key="1">
    <citation type="submission" date="2021-02" db="EMBL/GenBank/DDBJ databases">
        <authorList>
            <person name="Dougan E. K."/>
            <person name="Rhodes N."/>
            <person name="Thang M."/>
            <person name="Chan C."/>
        </authorList>
    </citation>
    <scope>NUCLEOTIDE SEQUENCE</scope>
</reference>
<dbReference type="Pfam" id="PF03283">
    <property type="entry name" value="PAE"/>
    <property type="match status" value="1"/>
</dbReference>
<gene>
    <name evidence="2" type="primary">notum2</name>
    <name evidence="2" type="ORF">SNEC2469_LOCUS2899</name>
</gene>
<dbReference type="SUPFAM" id="SSF117281">
    <property type="entry name" value="Kelch motif"/>
    <property type="match status" value="1"/>
</dbReference>
<dbReference type="GO" id="GO:0016787">
    <property type="term" value="F:hydrolase activity"/>
    <property type="evidence" value="ECO:0007669"/>
    <property type="project" value="InterPro"/>
</dbReference>
<comment type="caution">
    <text evidence="2">The sequence shown here is derived from an EMBL/GenBank/DDBJ whole genome shotgun (WGS) entry which is preliminary data.</text>
</comment>
<feature type="region of interest" description="Disordered" evidence="1">
    <location>
        <begin position="25"/>
        <end position="49"/>
    </location>
</feature>
<dbReference type="InterPro" id="IPR015915">
    <property type="entry name" value="Kelch-typ_b-propeller"/>
</dbReference>
<dbReference type="PANTHER" id="PTHR21562:SF122">
    <property type="entry name" value="PALMITOLEOYL-PROTEIN CARBOXYLESTERASE NOTUM"/>
    <property type="match status" value="1"/>
</dbReference>